<feature type="domain" description="Lantibiotic dehydratase N-terminal" evidence="1">
    <location>
        <begin position="631"/>
        <end position="694"/>
    </location>
</feature>
<reference evidence="2 3" key="1">
    <citation type="submission" date="2018-03" db="EMBL/GenBank/DDBJ databases">
        <title>Genomic Encyclopedia of Archaeal and Bacterial Type Strains, Phase II (KMG-II): from individual species to whole genera.</title>
        <authorList>
            <person name="Goeker M."/>
        </authorList>
    </citation>
    <scope>NUCLEOTIDE SEQUENCE [LARGE SCALE GENOMIC DNA]</scope>
    <source>
        <strain evidence="2 3">DSM 44720</strain>
    </source>
</reference>
<proteinExistence type="predicted"/>
<sequence>MGSQDSSHLVPLDGAGWHVWREFVLRGAGFPAADVLLLSDQELAEAGERSWRSPDDLARFRQDWDRWQLVLRPRLRDLAADPRFREALAWQNPTMVRNALDKVRSPRVPGKRPDQGHLLAMANYLQRYTTKNDTIGFFGPAVWARLTDDEEAVRLRHGAELVTDRRLYFEVWAIDALAERLARDPDVQPWLVPRPVGGCWLDGDLLRRPHGEPVRLSAEHAGLLRACDGTRTVRDLGADALPTLLDWRDRHLVRLSLEGPVEAHPERALRDKLVLIGDQAARRRALDLLDELVQARDTAAASAGDADKVLASVAELDETFRRVTGQDATRRHGESYAGRKVVYEDTRRAVDLELGLPVRRAVAAPLGLLADSARWLIARAGRNYLDLLGALFDRCLAHDGGTSVPLARLVGVATPHLLVRTGLPRPVAAAVAEFQDRWARVLEVPAGVREHSVRAEEIAGRVAELFPSSPLPWSSARYLSPDLMIAADGPNALRRGDFTVVLGELHLATNTVESRLFVERHPDRVRLLAASARDHADRRIYSVPTKDWPQVNSRVYPAALLSERFYYWCLHDDNSGAPGPVMPSAALEVHREAGRLVVRSRRGDGEFDLLEVLGEQLSAAVVDAFRPLPPAPHRPRVSIDRLVLARRTWSFPPAEIGWATAKQPVDRFRAAQRWRTEQDLPRLAFYKVRGERKPIFLDFAASLLVDRFAKAVRQAGDQLEPAPVTVSEMLPDLSQNWLVDATGAGYTSELRLVLVDQGEDAA</sequence>
<dbReference type="EMBL" id="PVTF01000011">
    <property type="protein sequence ID" value="PRY36946.1"/>
    <property type="molecule type" value="Genomic_DNA"/>
</dbReference>
<dbReference type="InterPro" id="IPR006827">
    <property type="entry name" value="Lant_deHydtase_N"/>
</dbReference>
<evidence type="ECO:0000313" key="3">
    <source>
        <dbReference type="Proteomes" id="UP000239494"/>
    </source>
</evidence>
<dbReference type="AlphaFoldDB" id="A0A2T0SU49"/>
<comment type="caution">
    <text evidence="2">The sequence shown here is derived from an EMBL/GenBank/DDBJ whole genome shotgun (WGS) entry which is preliminary data.</text>
</comment>
<keyword evidence="3" id="KW-1185">Reference proteome</keyword>
<name>A0A2T0SU49_9PSEU</name>
<gene>
    <name evidence="2" type="ORF">CLV43_111318</name>
</gene>
<organism evidence="2 3">
    <name type="scientific">Umezawaea tangerina</name>
    <dbReference type="NCBI Taxonomy" id="84725"/>
    <lineage>
        <taxon>Bacteria</taxon>
        <taxon>Bacillati</taxon>
        <taxon>Actinomycetota</taxon>
        <taxon>Actinomycetes</taxon>
        <taxon>Pseudonocardiales</taxon>
        <taxon>Pseudonocardiaceae</taxon>
        <taxon>Umezawaea</taxon>
    </lineage>
</organism>
<dbReference type="Pfam" id="PF04738">
    <property type="entry name" value="Lant_dehydr_N"/>
    <property type="match status" value="2"/>
</dbReference>
<protein>
    <submittedName>
        <fullName evidence="2">Lantibiotic biosynthesis dehydratase-like protein</fullName>
    </submittedName>
</protein>
<dbReference type="OrthoDB" id="8428173at2"/>
<feature type="domain" description="Lantibiotic dehydratase N-terminal" evidence="1">
    <location>
        <begin position="80"/>
        <end position="212"/>
    </location>
</feature>
<dbReference type="Proteomes" id="UP000239494">
    <property type="component" value="Unassembled WGS sequence"/>
</dbReference>
<evidence type="ECO:0000313" key="2">
    <source>
        <dbReference type="EMBL" id="PRY36946.1"/>
    </source>
</evidence>
<accession>A0A2T0SU49</accession>
<dbReference type="RefSeq" id="WP_146175001.1">
    <property type="nucleotide sequence ID" value="NZ_PVTF01000011.1"/>
</dbReference>
<evidence type="ECO:0000259" key="1">
    <source>
        <dbReference type="Pfam" id="PF04738"/>
    </source>
</evidence>